<comment type="caution">
    <text evidence="1">The sequence shown here is derived from an EMBL/GenBank/DDBJ whole genome shotgun (WGS) entry which is preliminary data.</text>
</comment>
<proteinExistence type="predicted"/>
<accession>A0A0F9TM12</accession>
<protein>
    <submittedName>
        <fullName evidence="1">Uncharacterized protein</fullName>
    </submittedName>
</protein>
<dbReference type="AlphaFoldDB" id="A0A0F9TM12"/>
<reference evidence="1" key="1">
    <citation type="journal article" date="2015" name="Nature">
        <title>Complex archaea that bridge the gap between prokaryotes and eukaryotes.</title>
        <authorList>
            <person name="Spang A."/>
            <person name="Saw J.H."/>
            <person name="Jorgensen S.L."/>
            <person name="Zaremba-Niedzwiedzka K."/>
            <person name="Martijn J."/>
            <person name="Lind A.E."/>
            <person name="van Eijk R."/>
            <person name="Schleper C."/>
            <person name="Guy L."/>
            <person name="Ettema T.J."/>
        </authorList>
    </citation>
    <scope>NUCLEOTIDE SEQUENCE</scope>
</reference>
<sequence>MSKAQMQGKTAKLTDRQRLKAAIEGDRTKITTKQCCQAAYYVREEAKKTDAGKIACALIRTGLLDVYQELHGGYPVVDQAIALAKLAEHLEGPGTVTQGALQAAMKIFMEQPGATS</sequence>
<gene>
    <name evidence="1" type="ORF">LCGC14_0375090</name>
</gene>
<dbReference type="EMBL" id="LAZR01000301">
    <property type="protein sequence ID" value="KKN75952.1"/>
    <property type="molecule type" value="Genomic_DNA"/>
</dbReference>
<organism evidence="1">
    <name type="scientific">marine sediment metagenome</name>
    <dbReference type="NCBI Taxonomy" id="412755"/>
    <lineage>
        <taxon>unclassified sequences</taxon>
        <taxon>metagenomes</taxon>
        <taxon>ecological metagenomes</taxon>
    </lineage>
</organism>
<name>A0A0F9TM12_9ZZZZ</name>
<evidence type="ECO:0000313" key="1">
    <source>
        <dbReference type="EMBL" id="KKN75952.1"/>
    </source>
</evidence>